<accession>A0AA36C9I7</accession>
<dbReference type="EMBL" id="CATQJA010000851">
    <property type="protein sequence ID" value="CAJ0564284.1"/>
    <property type="molecule type" value="Genomic_DNA"/>
</dbReference>
<evidence type="ECO:0000256" key="1">
    <source>
        <dbReference type="SAM" id="MobiDB-lite"/>
    </source>
</evidence>
<evidence type="ECO:0000313" key="2">
    <source>
        <dbReference type="EMBL" id="CAJ0564284.1"/>
    </source>
</evidence>
<feature type="non-terminal residue" evidence="2">
    <location>
        <position position="1"/>
    </location>
</feature>
<gene>
    <name evidence="2" type="ORF">MSPICULIGERA_LOCUS2967</name>
</gene>
<dbReference type="Proteomes" id="UP001177023">
    <property type="component" value="Unassembled WGS sequence"/>
</dbReference>
<comment type="caution">
    <text evidence="2">The sequence shown here is derived from an EMBL/GenBank/DDBJ whole genome shotgun (WGS) entry which is preliminary data.</text>
</comment>
<feature type="compositionally biased region" description="Low complexity" evidence="1">
    <location>
        <begin position="1"/>
        <end position="21"/>
    </location>
</feature>
<protein>
    <submittedName>
        <fullName evidence="2">Uncharacterized protein</fullName>
    </submittedName>
</protein>
<feature type="non-terminal residue" evidence="2">
    <location>
        <position position="94"/>
    </location>
</feature>
<organism evidence="2 3">
    <name type="scientific">Mesorhabditis spiculigera</name>
    <dbReference type="NCBI Taxonomy" id="96644"/>
    <lineage>
        <taxon>Eukaryota</taxon>
        <taxon>Metazoa</taxon>
        <taxon>Ecdysozoa</taxon>
        <taxon>Nematoda</taxon>
        <taxon>Chromadorea</taxon>
        <taxon>Rhabditida</taxon>
        <taxon>Rhabditina</taxon>
        <taxon>Rhabditomorpha</taxon>
        <taxon>Rhabditoidea</taxon>
        <taxon>Rhabditidae</taxon>
        <taxon>Mesorhabditinae</taxon>
        <taxon>Mesorhabditis</taxon>
    </lineage>
</organism>
<feature type="region of interest" description="Disordered" evidence="1">
    <location>
        <begin position="1"/>
        <end position="24"/>
    </location>
</feature>
<name>A0AA36C9I7_9BILA</name>
<proteinExistence type="predicted"/>
<evidence type="ECO:0000313" key="3">
    <source>
        <dbReference type="Proteomes" id="UP001177023"/>
    </source>
</evidence>
<reference evidence="2" key="1">
    <citation type="submission" date="2023-06" db="EMBL/GenBank/DDBJ databases">
        <authorList>
            <person name="Delattre M."/>
        </authorList>
    </citation>
    <scope>NUCLEOTIDE SEQUENCE</scope>
    <source>
        <strain evidence="2">AF72</strain>
    </source>
</reference>
<keyword evidence="3" id="KW-1185">Reference proteome</keyword>
<sequence length="94" mass="9823">TTTSRPRTTTTTTPSTKTTTTAAPVCNCPTPPTVDRTSEGAVTFSSIFVNADCSRTYTCTRGAAQAEISFNLETAGTVTSTSNSVSATLQLYML</sequence>
<dbReference type="AlphaFoldDB" id="A0AA36C9I7"/>